<keyword evidence="5 8" id="KW-0533">Nickel</keyword>
<dbReference type="AlphaFoldDB" id="A0A1Y0HN50"/>
<comment type="cofactor">
    <cofactor evidence="1 8">
        <name>Ni(2+)</name>
        <dbReference type="ChEBI" id="CHEBI:49786"/>
    </cofactor>
</comment>
<dbReference type="InterPro" id="IPR001501">
    <property type="entry name" value="Ni-dep_hyd_lsu"/>
</dbReference>
<evidence type="ECO:0000256" key="9">
    <source>
        <dbReference type="RuleBase" id="RU003896"/>
    </source>
</evidence>
<dbReference type="GO" id="GO:0030313">
    <property type="term" value="C:cell envelope"/>
    <property type="evidence" value="ECO:0007669"/>
    <property type="project" value="UniProtKB-SubCell"/>
</dbReference>
<dbReference type="Gene3D" id="1.10.645.10">
    <property type="entry name" value="Cytochrome-c3 Hydrogenase, chain B"/>
    <property type="match status" value="1"/>
</dbReference>
<dbReference type="PANTHER" id="PTHR42958:SF2">
    <property type="entry name" value="UPTAKE HYDROGENASE LARGE SUBUNIT"/>
    <property type="match status" value="1"/>
</dbReference>
<evidence type="ECO:0000256" key="5">
    <source>
        <dbReference type="ARBA" id="ARBA00022596"/>
    </source>
</evidence>
<feature type="binding site" evidence="8">
    <location>
        <position position="43"/>
    </location>
    <ligand>
        <name>Mg(2+)</name>
        <dbReference type="ChEBI" id="CHEBI:18420"/>
    </ligand>
</feature>
<evidence type="ECO:0000313" key="10">
    <source>
        <dbReference type="EMBL" id="ARU48633.1"/>
    </source>
</evidence>
<feature type="binding site" evidence="8">
    <location>
        <position position="561"/>
    </location>
    <ligand>
        <name>Mg(2+)</name>
        <dbReference type="ChEBI" id="CHEBI:18420"/>
    </ligand>
</feature>
<keyword evidence="8" id="KW-0460">Magnesium</keyword>
<dbReference type="KEGG" id="suls:Sdiek1_1469"/>
<dbReference type="FunFam" id="1.10.645.10:FF:000002">
    <property type="entry name" value="Hydrogenase 2 large subunit"/>
    <property type="match status" value="1"/>
</dbReference>
<gene>
    <name evidence="10" type="ORF">Sdiek1_1469</name>
</gene>
<comment type="similarity">
    <text evidence="3 9">Belongs to the [NiFe]/[NiFeSe] hydrogenase large subunit family.</text>
</comment>
<dbReference type="InterPro" id="IPR029014">
    <property type="entry name" value="NiFe-Hase_large"/>
</dbReference>
<organism evidence="10 11">
    <name type="scientific">Sulfurospirillum diekertiae</name>
    <dbReference type="NCBI Taxonomy" id="1854492"/>
    <lineage>
        <taxon>Bacteria</taxon>
        <taxon>Pseudomonadati</taxon>
        <taxon>Campylobacterota</taxon>
        <taxon>Epsilonproteobacteria</taxon>
        <taxon>Campylobacterales</taxon>
        <taxon>Sulfurospirillaceae</taxon>
        <taxon>Sulfurospirillum</taxon>
    </lineage>
</organism>
<evidence type="ECO:0000256" key="8">
    <source>
        <dbReference type="PIRSR" id="PIRSR601501-1"/>
    </source>
</evidence>
<evidence type="ECO:0000256" key="7">
    <source>
        <dbReference type="ARBA" id="ARBA00023002"/>
    </source>
</evidence>
<dbReference type="Pfam" id="PF00374">
    <property type="entry name" value="NiFeSe_Hases"/>
    <property type="match status" value="1"/>
</dbReference>
<evidence type="ECO:0000256" key="4">
    <source>
        <dbReference type="ARBA" id="ARBA00011771"/>
    </source>
</evidence>
<evidence type="ECO:0000256" key="1">
    <source>
        <dbReference type="ARBA" id="ARBA00001967"/>
    </source>
</evidence>
<dbReference type="InterPro" id="IPR050867">
    <property type="entry name" value="NiFe/NiFeSe_hydrgnase_LSU"/>
</dbReference>
<dbReference type="EMBL" id="CP021416">
    <property type="protein sequence ID" value="ARU48633.1"/>
    <property type="molecule type" value="Genomic_DNA"/>
</dbReference>
<accession>A0A1Y0HN50</accession>
<dbReference type="PROSITE" id="PS00508">
    <property type="entry name" value="NI_HGENASE_L_2"/>
    <property type="match status" value="1"/>
</dbReference>
<dbReference type="GO" id="GO:0016151">
    <property type="term" value="F:nickel cation binding"/>
    <property type="evidence" value="ECO:0007669"/>
    <property type="project" value="InterPro"/>
</dbReference>
<keyword evidence="6 8" id="KW-0479">Metal-binding</keyword>
<dbReference type="SUPFAM" id="SSF56762">
    <property type="entry name" value="HydB/Nqo4-like"/>
    <property type="match status" value="1"/>
</dbReference>
<name>A0A1Y0HN50_9BACT</name>
<evidence type="ECO:0000256" key="3">
    <source>
        <dbReference type="ARBA" id="ARBA00009292"/>
    </source>
</evidence>
<feature type="binding site" evidence="8">
    <location>
        <position position="558"/>
    </location>
    <ligand>
        <name>Fe cation</name>
        <dbReference type="ChEBI" id="CHEBI:24875"/>
    </ligand>
</feature>
<dbReference type="RefSeq" id="WP_087438566.1">
    <property type="nucleotide sequence ID" value="NZ_CP021416.1"/>
</dbReference>
<dbReference type="EC" id="1.12.5.1" evidence="10"/>
<evidence type="ECO:0000256" key="6">
    <source>
        <dbReference type="ARBA" id="ARBA00022723"/>
    </source>
</evidence>
<keyword evidence="7 9" id="KW-0560">Oxidoreductase</keyword>
<evidence type="ECO:0000313" key="11">
    <source>
        <dbReference type="Proteomes" id="UP000196005"/>
    </source>
</evidence>
<protein>
    <submittedName>
        <fullName evidence="10">Quinone-reactive Ni/Fe-hydrogenase large chain</fullName>
        <ecNumber evidence="10">1.12.5.1</ecNumber>
    </submittedName>
</protein>
<keyword evidence="11" id="KW-1185">Reference proteome</keyword>
<proteinExistence type="inferred from homology"/>
<dbReference type="PROSITE" id="PS00507">
    <property type="entry name" value="NI_HGENASE_L_1"/>
    <property type="match status" value="1"/>
</dbReference>
<comment type="subunit">
    <text evidence="4">Heterodimer of a large and a small subunit.</text>
</comment>
<feature type="binding site" evidence="8">
    <location>
        <position position="65"/>
    </location>
    <ligand>
        <name>Fe cation</name>
        <dbReference type="ChEBI" id="CHEBI:24875"/>
    </ligand>
</feature>
<dbReference type="PANTHER" id="PTHR42958">
    <property type="entry name" value="HYDROGENASE-2 LARGE CHAIN"/>
    <property type="match status" value="1"/>
</dbReference>
<dbReference type="OrthoDB" id="9761717at2"/>
<dbReference type="InterPro" id="IPR018194">
    <property type="entry name" value="Ni-dep_hyd_lsu_Ni_BS"/>
</dbReference>
<dbReference type="GO" id="GO:0008901">
    <property type="term" value="F:ferredoxin hydrogenase activity"/>
    <property type="evidence" value="ECO:0007669"/>
    <property type="project" value="InterPro"/>
</dbReference>
<comment type="cofactor">
    <cofactor evidence="8">
        <name>Fe cation</name>
        <dbReference type="ChEBI" id="CHEBI:24875"/>
    </cofactor>
</comment>
<dbReference type="GO" id="GO:0047067">
    <property type="term" value="F:hydrogen:quinone oxidoreductase activity"/>
    <property type="evidence" value="ECO:0007669"/>
    <property type="project" value="UniProtKB-EC"/>
</dbReference>
<comment type="subcellular location">
    <subcellularLocation>
        <location evidence="2">Cell envelope</location>
    </subcellularLocation>
</comment>
<feature type="binding site" evidence="8">
    <location>
        <position position="555"/>
    </location>
    <ligand>
        <name>Ni(2+)</name>
        <dbReference type="ChEBI" id="CHEBI:49786"/>
    </ligand>
</feature>
<sequence>MSKRIVVDPITRIEGHLRVEVIVDDNNVVTEAYSSSTLWRGIETILKGRDPRDAGFMVQRICGVCTYSHYKAGIMAVENALGIEPPLNAKLTRTLMNNALFLHDHVVHFYHLHGLDWVDVVSALKADPRKAAEEAFKYTDSPVACGADILMATQKRVAEFVKKGNLGPFANAYWGHATYKLTPEQNLIAVSHYLKALELQRTAAQMMAIFGAKQPHPQSLTVGGVTCVMDLQDPARLGEYMTKFKEMADFVNHAYYPDVVMAGLAYSKEPSVTGGLGVANLFTEKEFQINAKDFLFESGVMMGEDVVNLITGKPFKVQTLDESKITEEATRSWYKDNAAYHPYEGRQEPNYTGFKDAQTVNDKGELAATKVIDENGKYTWVKAPRYDGKPLQVGPLANIVINYALGNKRVKVVVDKFLKDTGLPITAVASTLGRTACRMIEAKVVADNGMEAFTSLINNLKVDDATCASYKIDKNKEYKGRYIGHVPRGVLSHWVKIKNGVIENYQAVVPTTWNASPKDAKGVRGSYEESLIGLKITDLSQPLEIVRIIHSYDPCLACAVHVMDTKGNEMSSYKVNVNGASC</sequence>
<dbReference type="Proteomes" id="UP000196005">
    <property type="component" value="Chromosome"/>
</dbReference>
<keyword evidence="8" id="KW-0408">Iron</keyword>
<feature type="binding site" evidence="8">
    <location>
        <position position="65"/>
    </location>
    <ligand>
        <name>Ni(2+)</name>
        <dbReference type="ChEBI" id="CHEBI:49786"/>
    </ligand>
</feature>
<evidence type="ECO:0000256" key="2">
    <source>
        <dbReference type="ARBA" id="ARBA00004196"/>
    </source>
</evidence>
<feature type="binding site" evidence="8">
    <location>
        <position position="62"/>
    </location>
    <ligand>
        <name>Mg(2+)</name>
        <dbReference type="ChEBI" id="CHEBI:18420"/>
    </ligand>
</feature>
<reference evidence="11" key="1">
    <citation type="submission" date="2017-05" db="EMBL/GenBank/DDBJ databases">
        <title>Dechlorination kinetics govern the competition between two new strains of the genus Sulfurospirillum.</title>
        <authorList>
            <person name="Buttet G.F."/>
            <person name="Murray A.M."/>
            <person name="Goris T."/>
            <person name="Burion M."/>
            <person name="Lin B."/>
            <person name="Rolle M."/>
            <person name="Maillard J."/>
        </authorList>
    </citation>
    <scope>NUCLEOTIDE SEQUENCE [LARGE SCALE GENOMIC DNA]</scope>
    <source>
        <strain evidence="11">SL2-1</strain>
    </source>
</reference>